<comment type="similarity">
    <text evidence="1">Belongs to the ARG7 family.</text>
</comment>
<accession>A0A9Q0HZ32</accession>
<organism evidence="2 3">
    <name type="scientific">Rhynchospora breviuscula</name>
    <dbReference type="NCBI Taxonomy" id="2022672"/>
    <lineage>
        <taxon>Eukaryota</taxon>
        <taxon>Viridiplantae</taxon>
        <taxon>Streptophyta</taxon>
        <taxon>Embryophyta</taxon>
        <taxon>Tracheophyta</taxon>
        <taxon>Spermatophyta</taxon>
        <taxon>Magnoliopsida</taxon>
        <taxon>Liliopsida</taxon>
        <taxon>Poales</taxon>
        <taxon>Cyperaceae</taxon>
        <taxon>Cyperoideae</taxon>
        <taxon>Rhynchosporeae</taxon>
        <taxon>Rhynchospora</taxon>
    </lineage>
</organism>
<dbReference type="GO" id="GO:0009733">
    <property type="term" value="P:response to auxin"/>
    <property type="evidence" value="ECO:0007669"/>
    <property type="project" value="InterPro"/>
</dbReference>
<dbReference type="PANTHER" id="PTHR31374:SF198">
    <property type="entry name" value="AUXIN-RESPONSIVE PROTEIN SAUR72"/>
    <property type="match status" value="1"/>
</dbReference>
<dbReference type="PANTHER" id="PTHR31374">
    <property type="entry name" value="AUXIN-INDUCED PROTEIN-LIKE-RELATED"/>
    <property type="match status" value="1"/>
</dbReference>
<dbReference type="AlphaFoldDB" id="A0A9Q0HZ32"/>
<proteinExistence type="inferred from homology"/>
<dbReference type="Pfam" id="PF02519">
    <property type="entry name" value="Auxin_inducible"/>
    <property type="match status" value="1"/>
</dbReference>
<dbReference type="OrthoDB" id="838391at2759"/>
<reference evidence="2" key="1">
    <citation type="journal article" date="2022" name="Cell">
        <title>Repeat-based holocentromeres influence genome architecture and karyotype evolution.</title>
        <authorList>
            <person name="Hofstatter P.G."/>
            <person name="Thangavel G."/>
            <person name="Lux T."/>
            <person name="Neumann P."/>
            <person name="Vondrak T."/>
            <person name="Novak P."/>
            <person name="Zhang M."/>
            <person name="Costa L."/>
            <person name="Castellani M."/>
            <person name="Scott A."/>
            <person name="Toegelov H."/>
            <person name="Fuchs J."/>
            <person name="Mata-Sucre Y."/>
            <person name="Dias Y."/>
            <person name="Vanzela A.L.L."/>
            <person name="Huettel B."/>
            <person name="Almeida C.C.S."/>
            <person name="Simkova H."/>
            <person name="Souza G."/>
            <person name="Pedrosa-Harand A."/>
            <person name="Macas J."/>
            <person name="Mayer K.F.X."/>
            <person name="Houben A."/>
            <person name="Marques A."/>
        </authorList>
    </citation>
    <scope>NUCLEOTIDE SEQUENCE</scope>
    <source>
        <strain evidence="2">RhyBre1mFocal</strain>
    </source>
</reference>
<protein>
    <recommendedName>
        <fullName evidence="4">Small auxin up regulated protein</fullName>
    </recommendedName>
</protein>
<evidence type="ECO:0000313" key="3">
    <source>
        <dbReference type="Proteomes" id="UP001151287"/>
    </source>
</evidence>
<gene>
    <name evidence="2" type="ORF">LUZ63_003516</name>
</gene>
<keyword evidence="3" id="KW-1185">Reference proteome</keyword>
<sequence length="148" mass="16795">MISLLSSHSPFLSHFEIKKKKALSFLWSPSPLLFDTMKKILRRLSKVGDSSQYQPLHQNTKPTTGYCRWRSARVPSGHVPVYMGDDKEEPMERFVIKAELLSQPAFAELLSQVADEFGYNHSGALRIPCSVSVFEQFICRAAYEAGQQ</sequence>
<dbReference type="Proteomes" id="UP001151287">
    <property type="component" value="Unassembled WGS sequence"/>
</dbReference>
<dbReference type="InterPro" id="IPR003676">
    <property type="entry name" value="SAUR_fam"/>
</dbReference>
<name>A0A9Q0HZ32_9POAL</name>
<comment type="caution">
    <text evidence="2">The sequence shown here is derived from an EMBL/GenBank/DDBJ whole genome shotgun (WGS) entry which is preliminary data.</text>
</comment>
<evidence type="ECO:0008006" key="4">
    <source>
        <dbReference type="Google" id="ProtNLM"/>
    </source>
</evidence>
<evidence type="ECO:0000313" key="2">
    <source>
        <dbReference type="EMBL" id="KAJ1703737.1"/>
    </source>
</evidence>
<evidence type="ECO:0000256" key="1">
    <source>
        <dbReference type="ARBA" id="ARBA00006974"/>
    </source>
</evidence>
<dbReference type="EMBL" id="JAMQYH010000001">
    <property type="protein sequence ID" value="KAJ1703737.1"/>
    <property type="molecule type" value="Genomic_DNA"/>
</dbReference>